<evidence type="ECO:0000256" key="3">
    <source>
        <dbReference type="ARBA" id="ARBA00022705"/>
    </source>
</evidence>
<keyword evidence="3" id="KW-0235">DNA replication</keyword>
<keyword evidence="8" id="KW-0520">NAD</keyword>
<evidence type="ECO:0000259" key="11">
    <source>
        <dbReference type="PROSITE" id="PS50172"/>
    </source>
</evidence>
<dbReference type="PIRSF" id="PIRSF001604">
    <property type="entry name" value="LigA"/>
    <property type="match status" value="1"/>
</dbReference>
<dbReference type="SUPFAM" id="SSF47781">
    <property type="entry name" value="RuvA domain 2-like"/>
    <property type="match status" value="1"/>
</dbReference>
<keyword evidence="9" id="KW-0234">DNA repair</keyword>
<evidence type="ECO:0000313" key="12">
    <source>
        <dbReference type="EMBL" id="DAD55613.1"/>
    </source>
</evidence>
<dbReference type="InterPro" id="IPR001679">
    <property type="entry name" value="DNA_ligase"/>
</dbReference>
<dbReference type="InterPro" id="IPR012340">
    <property type="entry name" value="NA-bd_OB-fold"/>
</dbReference>
<dbReference type="InterPro" id="IPR010994">
    <property type="entry name" value="RuvA_2-like"/>
</dbReference>
<dbReference type="InterPro" id="IPR004150">
    <property type="entry name" value="NAD_DNA_ligase_OB"/>
</dbReference>
<dbReference type="HAMAP" id="MF_01588">
    <property type="entry name" value="DNA_ligase_A"/>
    <property type="match status" value="1"/>
</dbReference>
<dbReference type="PROSITE" id="PS01056">
    <property type="entry name" value="DNA_LIGASE_N2"/>
    <property type="match status" value="1"/>
</dbReference>
<accession>A0A8D9PEA1</accession>
<keyword evidence="2 12" id="KW-0436">Ligase</keyword>
<dbReference type="EC" id="6.5.1.2" evidence="1"/>
<dbReference type="GO" id="GO:0046872">
    <property type="term" value="F:metal ion binding"/>
    <property type="evidence" value="ECO:0007669"/>
    <property type="project" value="UniProtKB-KW"/>
</dbReference>
<evidence type="ECO:0000256" key="8">
    <source>
        <dbReference type="ARBA" id="ARBA00023027"/>
    </source>
</evidence>
<organism evidence="12">
    <name type="scientific">Bacteriophage sp</name>
    <dbReference type="NCBI Taxonomy" id="38018"/>
    <lineage>
        <taxon>Viruses</taxon>
    </lineage>
</organism>
<dbReference type="Gene3D" id="2.40.50.140">
    <property type="entry name" value="Nucleic acid-binding proteins"/>
    <property type="match status" value="1"/>
</dbReference>
<evidence type="ECO:0000256" key="5">
    <source>
        <dbReference type="ARBA" id="ARBA00022763"/>
    </source>
</evidence>
<evidence type="ECO:0000256" key="9">
    <source>
        <dbReference type="ARBA" id="ARBA00023204"/>
    </source>
</evidence>
<dbReference type="GO" id="GO:0006260">
    <property type="term" value="P:DNA replication"/>
    <property type="evidence" value="ECO:0007669"/>
    <property type="project" value="UniProtKB-KW"/>
</dbReference>
<keyword evidence="7" id="KW-0460">Magnesium</keyword>
<dbReference type="InterPro" id="IPR033136">
    <property type="entry name" value="DNA_ligase_CS"/>
</dbReference>
<dbReference type="NCBIfam" id="TIGR00575">
    <property type="entry name" value="dnlj"/>
    <property type="match status" value="1"/>
</dbReference>
<evidence type="ECO:0000256" key="10">
    <source>
        <dbReference type="ARBA" id="ARBA00034005"/>
    </source>
</evidence>
<dbReference type="InterPro" id="IPR013840">
    <property type="entry name" value="DNAligase_N"/>
</dbReference>
<dbReference type="GO" id="GO:0006281">
    <property type="term" value="P:DNA repair"/>
    <property type="evidence" value="ECO:0007669"/>
    <property type="project" value="UniProtKB-KW"/>
</dbReference>
<keyword evidence="4" id="KW-0479">Metal-binding</keyword>
<dbReference type="GO" id="GO:0003911">
    <property type="term" value="F:DNA ligase (NAD+) activity"/>
    <property type="evidence" value="ECO:0007669"/>
    <property type="project" value="UniProtKB-EC"/>
</dbReference>
<dbReference type="InterPro" id="IPR001357">
    <property type="entry name" value="BRCT_dom"/>
</dbReference>
<evidence type="ECO:0000256" key="7">
    <source>
        <dbReference type="ARBA" id="ARBA00022842"/>
    </source>
</evidence>
<dbReference type="Gene3D" id="3.40.50.10190">
    <property type="entry name" value="BRCT domain"/>
    <property type="match status" value="1"/>
</dbReference>
<dbReference type="PROSITE" id="PS50172">
    <property type="entry name" value="BRCT"/>
    <property type="match status" value="1"/>
</dbReference>
<dbReference type="Pfam" id="PF03120">
    <property type="entry name" value="OB_DNA_ligase"/>
    <property type="match status" value="1"/>
</dbReference>
<dbReference type="Pfam" id="PF01653">
    <property type="entry name" value="DNA_ligase_aden"/>
    <property type="match status" value="1"/>
</dbReference>
<keyword evidence="5" id="KW-0227">DNA damage</keyword>
<dbReference type="Pfam" id="PF00533">
    <property type="entry name" value="BRCT"/>
    <property type="match status" value="1"/>
</dbReference>
<dbReference type="InterPro" id="IPR013839">
    <property type="entry name" value="DNAligase_adenylation"/>
</dbReference>
<feature type="domain" description="BRCT" evidence="11">
    <location>
        <begin position="582"/>
        <end position="662"/>
    </location>
</feature>
<dbReference type="SUPFAM" id="SSF52113">
    <property type="entry name" value="BRCT domain"/>
    <property type="match status" value="1"/>
</dbReference>
<evidence type="ECO:0000256" key="6">
    <source>
        <dbReference type="ARBA" id="ARBA00022833"/>
    </source>
</evidence>
<evidence type="ECO:0000256" key="1">
    <source>
        <dbReference type="ARBA" id="ARBA00012722"/>
    </source>
</evidence>
<dbReference type="SUPFAM" id="SSF50249">
    <property type="entry name" value="Nucleic acid-binding proteins"/>
    <property type="match status" value="1"/>
</dbReference>
<evidence type="ECO:0000256" key="2">
    <source>
        <dbReference type="ARBA" id="ARBA00022598"/>
    </source>
</evidence>
<reference evidence="12" key="1">
    <citation type="journal article" date="2021" name="Proc. Natl. Acad. Sci. U.S.A.">
        <title>A Catalog of Tens of Thousands of Viruses from Human Metagenomes Reveals Hidden Associations with Chronic Diseases.</title>
        <authorList>
            <person name="Tisza M.J."/>
            <person name="Buck C.B."/>
        </authorList>
    </citation>
    <scope>NUCLEOTIDE SEQUENCE</scope>
    <source>
        <strain evidence="12">CtOZu12</strain>
    </source>
</reference>
<dbReference type="SUPFAM" id="SSF56091">
    <property type="entry name" value="DNA ligase/mRNA capping enzyme, catalytic domain"/>
    <property type="match status" value="1"/>
</dbReference>
<proteinExistence type="inferred from homology"/>
<sequence>MEINMNNYENIARIKELTSLLNKYRDKYYNYSESLVSDAEYDKLFDELRELETEENFVLSNSPTQTVGYETVDSLKKVKHDHLMLSLDKTKSCQDLLNFAENKEVALSMKLDGLTMSVRYENGKLVSAETRGNGVEGTDVLNNAKVMKNLPLTIDSKETLVIDGECIILRDDFERINAELPDGEQYATQRNLASGSLSLLDNKITSQRGLQFWVWSLIEGTTGSFRKDMNKLQSLGFTIVPCDYFNGDNVDLYGIEDLTVKLKQVADKKGIPVDGCVITYDDIAYGLSLGNTGHHFRKSLAFKYEDETAGTILRDIEWAVGKTGVITPTAVFESVILDNTEVSRASVHNISIIKSLGLRKNCTVKVAKMNMIIPQIVFCNKDGDADFEIPKTCPCCGKPTTTKISESGAETLWCENPDCPEKNLAKFVQFVSKPAMNIDGLSEATLKRFIDAGYVKKYADLYHLDKHKDEIVEMDGFGEKSYNKLIESIEKSRHVKLENLLVSLSIPNIGKTAAKEISKHFSGDWMAFEEALDFDNFDFSTLDGFGETMSQALHNWWNSEDALFANLIFELNLVWDKPAQIATNEFINGKTFCVTGAFNTMKRSEIEKIITDNCGKLTGSVSKKTDYLLTNEANSGSSKAKKAAELGTPIMNEEEFLKRIGK</sequence>
<dbReference type="EMBL" id="BK029940">
    <property type="protein sequence ID" value="DAD55613.1"/>
    <property type="molecule type" value="Genomic_DNA"/>
</dbReference>
<dbReference type="Gene3D" id="1.10.287.610">
    <property type="entry name" value="Helix hairpin bin"/>
    <property type="match status" value="1"/>
</dbReference>
<dbReference type="Gene3D" id="1.10.150.20">
    <property type="entry name" value="5' to 3' exonuclease, C-terminal subdomain"/>
    <property type="match status" value="2"/>
</dbReference>
<dbReference type="SMART" id="SM00292">
    <property type="entry name" value="BRCT"/>
    <property type="match status" value="1"/>
</dbReference>
<name>A0A8D9PEA1_9VIRU</name>
<comment type="catalytic activity">
    <reaction evidence="10">
        <text>NAD(+) + (deoxyribonucleotide)n-3'-hydroxyl + 5'-phospho-(deoxyribonucleotide)m = (deoxyribonucleotide)n+m + AMP + beta-nicotinamide D-nucleotide.</text>
        <dbReference type="EC" id="6.5.1.2"/>
    </reaction>
</comment>
<evidence type="ECO:0000256" key="4">
    <source>
        <dbReference type="ARBA" id="ARBA00022723"/>
    </source>
</evidence>
<dbReference type="InterPro" id="IPR036420">
    <property type="entry name" value="BRCT_dom_sf"/>
</dbReference>
<dbReference type="CDD" id="cd17748">
    <property type="entry name" value="BRCT_DNA_ligase_like"/>
    <property type="match status" value="1"/>
</dbReference>
<dbReference type="SMART" id="SM00532">
    <property type="entry name" value="LIGANc"/>
    <property type="match status" value="1"/>
</dbReference>
<dbReference type="Gene3D" id="3.30.470.30">
    <property type="entry name" value="DNA ligase/mRNA capping enzyme"/>
    <property type="match status" value="1"/>
</dbReference>
<protein>
    <recommendedName>
        <fullName evidence="1">DNA ligase (NAD(+))</fullName>
        <ecNumber evidence="1">6.5.1.2</ecNumber>
    </recommendedName>
</protein>
<keyword evidence="6" id="KW-0862">Zinc</keyword>
<dbReference type="NCBIfam" id="NF005932">
    <property type="entry name" value="PRK07956.1"/>
    <property type="match status" value="1"/>
</dbReference>